<dbReference type="EMBL" id="QDKL01000003">
    <property type="protein sequence ID" value="RZF20654.1"/>
    <property type="molecule type" value="Genomic_DNA"/>
</dbReference>
<accession>A0ABY0ICH0</accession>
<protein>
    <recommendedName>
        <fullName evidence="3">HipA N-terminal subdomain 1 domain-containing protein</fullName>
    </recommendedName>
</protein>
<evidence type="ECO:0000313" key="2">
    <source>
        <dbReference type="Proteomes" id="UP000443582"/>
    </source>
</evidence>
<gene>
    <name evidence="1" type="ORF">DAY19_11760</name>
</gene>
<evidence type="ECO:0008006" key="3">
    <source>
        <dbReference type="Google" id="ProtNLM"/>
    </source>
</evidence>
<keyword evidence="2" id="KW-1185">Reference proteome</keyword>
<sequence>MNEKVYTLVFKNIEIGYIREDVDGDLVFEYSDAFKSSKMRALPHFPNVNKKYKKSSVLNFLLNRIPSKAFKSQKFTSASELIGFGRKVGHSPIELVG</sequence>
<name>A0ABY0ICH0_9BACT</name>
<evidence type="ECO:0000313" key="1">
    <source>
        <dbReference type="EMBL" id="RZF20654.1"/>
    </source>
</evidence>
<organism evidence="1 2">
    <name type="scientific">Halobacteriovorax vibrionivorans</name>
    <dbReference type="NCBI Taxonomy" id="2152716"/>
    <lineage>
        <taxon>Bacteria</taxon>
        <taxon>Pseudomonadati</taxon>
        <taxon>Bdellovibrionota</taxon>
        <taxon>Bacteriovoracia</taxon>
        <taxon>Bacteriovoracales</taxon>
        <taxon>Halobacteriovoraceae</taxon>
        <taxon>Halobacteriovorax</taxon>
    </lineage>
</organism>
<reference evidence="2" key="1">
    <citation type="journal article" date="2019" name="Int. J. Syst. Evol. Microbiol.">
        <title>Halobacteriovorax valvorus sp. nov., a novel prokaryotic predator isolated from coastal seawater of China.</title>
        <authorList>
            <person name="Chen M.-X."/>
        </authorList>
    </citation>
    <scope>NUCLEOTIDE SEQUENCE [LARGE SCALE GENOMIC DNA]</scope>
    <source>
        <strain evidence="2">BL9</strain>
    </source>
</reference>
<dbReference type="Proteomes" id="UP000443582">
    <property type="component" value="Unassembled WGS sequence"/>
</dbReference>
<dbReference type="RefSeq" id="WP_115362692.1">
    <property type="nucleotide sequence ID" value="NZ_QDKL01000003.1"/>
</dbReference>
<proteinExistence type="predicted"/>
<comment type="caution">
    <text evidence="1">The sequence shown here is derived from an EMBL/GenBank/DDBJ whole genome shotgun (WGS) entry which is preliminary data.</text>
</comment>